<dbReference type="Proteomes" id="UP000606786">
    <property type="component" value="Unassembled WGS sequence"/>
</dbReference>
<keyword evidence="2" id="KW-1185">Reference proteome</keyword>
<protein>
    <submittedName>
        <fullName evidence="1">(Mediterranean fruit fly) hypothetical protein</fullName>
    </submittedName>
</protein>
<reference evidence="1" key="1">
    <citation type="submission" date="2020-11" db="EMBL/GenBank/DDBJ databases">
        <authorList>
            <person name="Whitehead M."/>
        </authorList>
    </citation>
    <scope>NUCLEOTIDE SEQUENCE</scope>
    <source>
        <strain evidence="1">EGII</strain>
    </source>
</reference>
<dbReference type="EMBL" id="CAJHJT010000001">
    <property type="protein sequence ID" value="CAD6996424.1"/>
    <property type="molecule type" value="Genomic_DNA"/>
</dbReference>
<evidence type="ECO:0000313" key="1">
    <source>
        <dbReference type="EMBL" id="CAD6996424.1"/>
    </source>
</evidence>
<accession>A0A811UC11</accession>
<organism evidence="1 2">
    <name type="scientific">Ceratitis capitata</name>
    <name type="common">Mediterranean fruit fly</name>
    <name type="synonym">Tephritis capitata</name>
    <dbReference type="NCBI Taxonomy" id="7213"/>
    <lineage>
        <taxon>Eukaryota</taxon>
        <taxon>Metazoa</taxon>
        <taxon>Ecdysozoa</taxon>
        <taxon>Arthropoda</taxon>
        <taxon>Hexapoda</taxon>
        <taxon>Insecta</taxon>
        <taxon>Pterygota</taxon>
        <taxon>Neoptera</taxon>
        <taxon>Endopterygota</taxon>
        <taxon>Diptera</taxon>
        <taxon>Brachycera</taxon>
        <taxon>Muscomorpha</taxon>
        <taxon>Tephritoidea</taxon>
        <taxon>Tephritidae</taxon>
        <taxon>Ceratitis</taxon>
        <taxon>Ceratitis</taxon>
    </lineage>
</organism>
<gene>
    <name evidence="1" type="ORF">CCAP1982_LOCUS5097</name>
</gene>
<evidence type="ECO:0000313" key="2">
    <source>
        <dbReference type="Proteomes" id="UP000606786"/>
    </source>
</evidence>
<sequence length="125" mass="14082">MLEIPWVWVDIVRKQRVNKCKQTTATTTTRAENFGPQTRPPLELLATSNEQSTAWRAAAIATSFEQAVSSSHHLLRRDLISLCADRAYSVAIVSSSSSTSKRRAHNTNGNTPVNFHRIHCEQHRK</sequence>
<comment type="caution">
    <text evidence="1">The sequence shown here is derived from an EMBL/GenBank/DDBJ whole genome shotgun (WGS) entry which is preliminary data.</text>
</comment>
<name>A0A811UC11_CERCA</name>
<proteinExistence type="predicted"/>
<dbReference type="AlphaFoldDB" id="A0A811UC11"/>